<dbReference type="InterPro" id="IPR052929">
    <property type="entry name" value="RNase_H-like_EbsB-rel"/>
</dbReference>
<dbReference type="Gene3D" id="3.30.420.10">
    <property type="entry name" value="Ribonuclease H-like superfamily/Ribonuclease H"/>
    <property type="match status" value="1"/>
</dbReference>
<organism evidence="2 3">
    <name type="scientific">Malus domestica</name>
    <name type="common">Apple</name>
    <name type="synonym">Pyrus malus</name>
    <dbReference type="NCBI Taxonomy" id="3750"/>
    <lineage>
        <taxon>Eukaryota</taxon>
        <taxon>Viridiplantae</taxon>
        <taxon>Streptophyta</taxon>
        <taxon>Embryophyta</taxon>
        <taxon>Tracheophyta</taxon>
        <taxon>Spermatophyta</taxon>
        <taxon>Magnoliopsida</taxon>
        <taxon>eudicotyledons</taxon>
        <taxon>Gunneridae</taxon>
        <taxon>Pentapetalae</taxon>
        <taxon>rosids</taxon>
        <taxon>fabids</taxon>
        <taxon>Rosales</taxon>
        <taxon>Rosaceae</taxon>
        <taxon>Amygdaloideae</taxon>
        <taxon>Maleae</taxon>
        <taxon>Malus</taxon>
    </lineage>
</organism>
<accession>A0A498KHV6</accession>
<dbReference type="GO" id="GO:0003676">
    <property type="term" value="F:nucleic acid binding"/>
    <property type="evidence" value="ECO:0007669"/>
    <property type="project" value="InterPro"/>
</dbReference>
<dbReference type="InterPro" id="IPR044730">
    <property type="entry name" value="RNase_H-like_dom_plant"/>
</dbReference>
<dbReference type="PANTHER" id="PTHR47074">
    <property type="entry name" value="BNAC02G40300D PROTEIN"/>
    <property type="match status" value="1"/>
</dbReference>
<dbReference type="CDD" id="cd06222">
    <property type="entry name" value="RNase_H_like"/>
    <property type="match status" value="1"/>
</dbReference>
<sequence>MAEVEALRMAVMAAVERGFGFVLLEIDSKILVDMIHGKLQPDATLEAILWDITTIKQHLCSIEFLYTPRACNEAAHLVASYVTRVGDVHSWDELEPEWLFNTLAYDVNISIRI</sequence>
<dbReference type="GO" id="GO:0004523">
    <property type="term" value="F:RNA-DNA hybrid ribonuclease activity"/>
    <property type="evidence" value="ECO:0007669"/>
    <property type="project" value="InterPro"/>
</dbReference>
<comment type="caution">
    <text evidence="2">The sequence shown here is derived from an EMBL/GenBank/DDBJ whole genome shotgun (WGS) entry which is preliminary data.</text>
</comment>
<evidence type="ECO:0000313" key="2">
    <source>
        <dbReference type="EMBL" id="RXI05335.1"/>
    </source>
</evidence>
<reference evidence="2 3" key="1">
    <citation type="submission" date="2018-10" db="EMBL/GenBank/DDBJ databases">
        <title>A high-quality apple genome assembly.</title>
        <authorList>
            <person name="Hu J."/>
        </authorList>
    </citation>
    <scope>NUCLEOTIDE SEQUENCE [LARGE SCALE GENOMIC DNA]</scope>
    <source>
        <strain evidence="3">cv. HFTH1</strain>
        <tissue evidence="2">Young leaf</tissue>
    </source>
</reference>
<dbReference type="EMBL" id="RDQH01000328">
    <property type="protein sequence ID" value="RXI05335.1"/>
    <property type="molecule type" value="Genomic_DNA"/>
</dbReference>
<dbReference type="SUPFAM" id="SSF53098">
    <property type="entry name" value="Ribonuclease H-like"/>
    <property type="match status" value="1"/>
</dbReference>
<dbReference type="Pfam" id="PF13456">
    <property type="entry name" value="RVT_3"/>
    <property type="match status" value="1"/>
</dbReference>
<dbReference type="InterPro" id="IPR036397">
    <property type="entry name" value="RNaseH_sf"/>
</dbReference>
<dbReference type="InterPro" id="IPR012337">
    <property type="entry name" value="RNaseH-like_sf"/>
</dbReference>
<keyword evidence="3" id="KW-1185">Reference proteome</keyword>
<gene>
    <name evidence="2" type="ORF">DVH24_006592</name>
</gene>
<dbReference type="PANTHER" id="PTHR47074:SF11">
    <property type="entry name" value="REVERSE TRANSCRIPTASE-LIKE PROTEIN"/>
    <property type="match status" value="1"/>
</dbReference>
<proteinExistence type="predicted"/>
<dbReference type="STRING" id="3750.A0A498KHV6"/>
<dbReference type="Proteomes" id="UP000290289">
    <property type="component" value="Chromosome 2"/>
</dbReference>
<dbReference type="AlphaFoldDB" id="A0A498KHV6"/>
<dbReference type="InterPro" id="IPR002156">
    <property type="entry name" value="RNaseH_domain"/>
</dbReference>
<evidence type="ECO:0000313" key="3">
    <source>
        <dbReference type="Proteomes" id="UP000290289"/>
    </source>
</evidence>
<name>A0A498KHV6_MALDO</name>
<protein>
    <recommendedName>
        <fullName evidence="1">RNase H type-1 domain-containing protein</fullName>
    </recommendedName>
</protein>
<feature type="domain" description="RNase H type-1" evidence="1">
    <location>
        <begin position="1"/>
        <end position="81"/>
    </location>
</feature>
<evidence type="ECO:0000259" key="1">
    <source>
        <dbReference type="Pfam" id="PF13456"/>
    </source>
</evidence>